<name>A0A645B3I8_9ZZZZ</name>
<protein>
    <recommendedName>
        <fullName evidence="3">ErpK protein</fullName>
    </recommendedName>
</protein>
<accession>A0A645B3I8</accession>
<evidence type="ECO:0000256" key="1">
    <source>
        <dbReference type="SAM" id="Coils"/>
    </source>
</evidence>
<dbReference type="EMBL" id="VSSQ01017585">
    <property type="protein sequence ID" value="MPM60022.1"/>
    <property type="molecule type" value="Genomic_DNA"/>
</dbReference>
<evidence type="ECO:0000313" key="2">
    <source>
        <dbReference type="EMBL" id="MPM60022.1"/>
    </source>
</evidence>
<reference evidence="2" key="1">
    <citation type="submission" date="2019-08" db="EMBL/GenBank/DDBJ databases">
        <authorList>
            <person name="Kucharzyk K."/>
            <person name="Murdoch R.W."/>
            <person name="Higgins S."/>
            <person name="Loffler F."/>
        </authorList>
    </citation>
    <scope>NUCLEOTIDE SEQUENCE</scope>
</reference>
<keyword evidence="1" id="KW-0175">Coiled coil</keyword>
<dbReference type="AlphaFoldDB" id="A0A645B3I8"/>
<proteinExistence type="predicted"/>
<gene>
    <name evidence="2" type="ORF">SDC9_106869</name>
</gene>
<organism evidence="2">
    <name type="scientific">bioreactor metagenome</name>
    <dbReference type="NCBI Taxonomy" id="1076179"/>
    <lineage>
        <taxon>unclassified sequences</taxon>
        <taxon>metagenomes</taxon>
        <taxon>ecological metagenomes</taxon>
    </lineage>
</organism>
<feature type="coiled-coil region" evidence="1">
    <location>
        <begin position="7"/>
        <end position="48"/>
    </location>
</feature>
<sequence>MARTKTMASIDAKIEKAQTTVEKTKARYDAAIAELETLYAEKRDLQAKELAAAIEKSGKSYEDVLSFVKSGKR</sequence>
<evidence type="ECO:0008006" key="3">
    <source>
        <dbReference type="Google" id="ProtNLM"/>
    </source>
</evidence>
<comment type="caution">
    <text evidence="2">The sequence shown here is derived from an EMBL/GenBank/DDBJ whole genome shotgun (WGS) entry which is preliminary data.</text>
</comment>